<feature type="compositionally biased region" description="Gly residues" evidence="1">
    <location>
        <begin position="283"/>
        <end position="293"/>
    </location>
</feature>
<evidence type="ECO:0000256" key="2">
    <source>
        <dbReference type="SAM" id="Phobius"/>
    </source>
</evidence>
<feature type="compositionally biased region" description="Polar residues" evidence="1">
    <location>
        <begin position="1"/>
        <end position="17"/>
    </location>
</feature>
<keyword evidence="2" id="KW-0472">Membrane</keyword>
<comment type="caution">
    <text evidence="4">The sequence shown here is derived from an EMBL/GenBank/DDBJ whole genome shotgun (WGS) entry which is preliminary data.</text>
</comment>
<dbReference type="InterPro" id="IPR036365">
    <property type="entry name" value="PGBD-like_sf"/>
</dbReference>
<reference evidence="4 5" key="2">
    <citation type="submission" date="2023-06" db="EMBL/GenBank/DDBJ databases">
        <authorList>
            <person name="Zeman M."/>
            <person name="Kubasova T."/>
            <person name="Jahodarova E."/>
            <person name="Nykrynova M."/>
            <person name="Rychlik I."/>
        </authorList>
    </citation>
    <scope>NUCLEOTIDE SEQUENCE [LARGE SCALE GENOMIC DNA]</scope>
    <source>
        <strain evidence="4 5">ET81</strain>
    </source>
</reference>
<dbReference type="PANTHER" id="PTHR30469:SF15">
    <property type="entry name" value="HLYD FAMILY OF SECRETION PROTEINS"/>
    <property type="match status" value="1"/>
</dbReference>
<protein>
    <submittedName>
        <fullName evidence="4">Peptidoglycan-binding protein</fullName>
    </submittedName>
</protein>
<dbReference type="SUPFAM" id="SSF47090">
    <property type="entry name" value="PGBD-like"/>
    <property type="match status" value="1"/>
</dbReference>
<evidence type="ECO:0000313" key="4">
    <source>
        <dbReference type="EMBL" id="MDM8077390.1"/>
    </source>
</evidence>
<keyword evidence="2" id="KW-0812">Transmembrane</keyword>
<dbReference type="InterPro" id="IPR036366">
    <property type="entry name" value="PGBDSf"/>
</dbReference>
<accession>A0ABT7U0P3</accession>
<feature type="region of interest" description="Disordered" evidence="1">
    <location>
        <begin position="267"/>
        <end position="298"/>
    </location>
</feature>
<evidence type="ECO:0000256" key="1">
    <source>
        <dbReference type="SAM" id="MobiDB-lite"/>
    </source>
</evidence>
<feature type="domain" description="Peptidoglycan binding-like" evidence="3">
    <location>
        <begin position="150"/>
        <end position="196"/>
    </location>
</feature>
<dbReference type="Gene3D" id="1.10.101.10">
    <property type="entry name" value="PGBD-like superfamily/PGBD"/>
    <property type="match status" value="1"/>
</dbReference>
<proteinExistence type="predicted"/>
<dbReference type="Pfam" id="PF01471">
    <property type="entry name" value="PG_binding_1"/>
    <property type="match status" value="1"/>
</dbReference>
<dbReference type="EMBL" id="JAUDBR010000015">
    <property type="protein sequence ID" value="MDM8077390.1"/>
    <property type="molecule type" value="Genomic_DNA"/>
</dbReference>
<evidence type="ECO:0000259" key="3">
    <source>
        <dbReference type="Pfam" id="PF01471"/>
    </source>
</evidence>
<dbReference type="InterPro" id="IPR006311">
    <property type="entry name" value="TAT_signal"/>
</dbReference>
<organism evidence="4 5">
    <name type="scientific">Actinomyces viscosus</name>
    <dbReference type="NCBI Taxonomy" id="1656"/>
    <lineage>
        <taxon>Bacteria</taxon>
        <taxon>Bacillati</taxon>
        <taxon>Actinomycetota</taxon>
        <taxon>Actinomycetes</taxon>
        <taxon>Actinomycetales</taxon>
        <taxon>Actinomycetaceae</taxon>
        <taxon>Actinomyces</taxon>
    </lineage>
</organism>
<reference evidence="5" key="1">
    <citation type="submission" date="2023-06" db="EMBL/GenBank/DDBJ databases">
        <title>Identification and characterization of horizontal gene transfer across gut microbiota members of farm animals based on homology search.</title>
        <authorList>
            <person name="Zeman M."/>
            <person name="Kubasova T."/>
            <person name="Jahodarova E."/>
            <person name="Nykrynova M."/>
            <person name="Rychlik I."/>
        </authorList>
    </citation>
    <scope>NUCLEOTIDE SEQUENCE [LARGE SCALE GENOMIC DNA]</scope>
    <source>
        <strain evidence="5">ET81</strain>
    </source>
</reference>
<dbReference type="RefSeq" id="WP_289597196.1">
    <property type="nucleotide sequence ID" value="NZ_JAUDBR010000015.1"/>
</dbReference>
<evidence type="ECO:0000313" key="5">
    <source>
        <dbReference type="Proteomes" id="UP001529257"/>
    </source>
</evidence>
<dbReference type="Proteomes" id="UP001529257">
    <property type="component" value="Unassembled WGS sequence"/>
</dbReference>
<dbReference type="InterPro" id="IPR002477">
    <property type="entry name" value="Peptidoglycan-bd-like"/>
</dbReference>
<feature type="transmembrane region" description="Helical" evidence="2">
    <location>
        <begin position="31"/>
        <end position="51"/>
    </location>
</feature>
<dbReference type="PANTHER" id="PTHR30469">
    <property type="entry name" value="MULTIDRUG RESISTANCE PROTEIN MDTA"/>
    <property type="match status" value="1"/>
</dbReference>
<sequence>MDQTTTSTQADDGSTGTADKPGTAHRTRRRAFLAMGAAAILAAGAGAGVFASRSGPFAAKAKPTTSTFSGATDTVTKGDLQGQTSVSGTLRYSDSRKFKSGFEGVLIQVPASGAVLTQGDVLYRTGNETAYLMRGNLPAWRSFEAGMEDGEDIRQLETALRDLGYFDYEPDDHFSWATTSAILKWQKDLDLPRTGTLPLGRIVFTPGDLRVGTVTARVGDRIAADTELFDVTSTTQVVDANIKLSDQKLAVAGTAVTIKLPDAKKTAGKITSVGTPTEKSSGSGSGSGAGSGSGESKERVIPITVTLTDASATTNFQEVSVTVDLPSEKRTGVLSVPVGALLALSADQYGVEIVEAGGTTRKVPVTIGLFAGGRVEISGKDISEGQRVVVPQT</sequence>
<gene>
    <name evidence="4" type="ORF">QUV91_10055</name>
</gene>
<dbReference type="Gene3D" id="2.40.420.20">
    <property type="match status" value="1"/>
</dbReference>
<keyword evidence="5" id="KW-1185">Reference proteome</keyword>
<dbReference type="PROSITE" id="PS51318">
    <property type="entry name" value="TAT"/>
    <property type="match status" value="1"/>
</dbReference>
<name>A0ABT7U0P3_ACTVI</name>
<feature type="region of interest" description="Disordered" evidence="1">
    <location>
        <begin position="1"/>
        <end position="25"/>
    </location>
</feature>
<keyword evidence="2" id="KW-1133">Transmembrane helix</keyword>